<evidence type="ECO:0000256" key="1">
    <source>
        <dbReference type="SAM" id="MobiDB-lite"/>
    </source>
</evidence>
<dbReference type="AlphaFoldDB" id="A0AB39TM26"/>
<protein>
    <submittedName>
        <fullName evidence="2">Uncharacterized protein</fullName>
    </submittedName>
</protein>
<name>A0AB39TM26_9ACTN</name>
<dbReference type="RefSeq" id="WP_369183770.1">
    <property type="nucleotide sequence ID" value="NZ_CP163445.1"/>
</dbReference>
<organism evidence="2">
    <name type="scientific">Streptomyces sp. Y1</name>
    <dbReference type="NCBI Taxonomy" id="3238634"/>
    <lineage>
        <taxon>Bacteria</taxon>
        <taxon>Bacillati</taxon>
        <taxon>Actinomycetota</taxon>
        <taxon>Actinomycetes</taxon>
        <taxon>Kitasatosporales</taxon>
        <taxon>Streptomycetaceae</taxon>
        <taxon>Streptomyces</taxon>
    </lineage>
</organism>
<dbReference type="EMBL" id="CP163445">
    <property type="protein sequence ID" value="XDQ80302.1"/>
    <property type="molecule type" value="Genomic_DNA"/>
</dbReference>
<accession>A0AB39TM26</accession>
<proteinExistence type="predicted"/>
<sequence>MTTPPPPPNYAPTAGLNTTWWDQASATVWTPGRIASAEDTARATVKALDHLSRTITETPEDRRRRLREEDDQRHAAAGETPRQRAARHRAEDRARQRRASMLHRVDSGERARRFRRWITLTALSAGTGYSVGLVQWTDAQGIGAYAVLAAGWALDLRIRRDAHGHLTRVSEVRGAVRLPLLVLVRVPVASALAAACHLAPLLAATGRLINHH</sequence>
<reference evidence="2" key="1">
    <citation type="submission" date="2024-07" db="EMBL/GenBank/DDBJ databases">
        <authorList>
            <person name="Yu S.T."/>
        </authorList>
    </citation>
    <scope>NUCLEOTIDE SEQUENCE</scope>
    <source>
        <strain evidence="2">Y1</strain>
    </source>
</reference>
<gene>
    <name evidence="2" type="ORF">AB2U05_18450</name>
</gene>
<feature type="compositionally biased region" description="Basic and acidic residues" evidence="1">
    <location>
        <begin position="59"/>
        <end position="76"/>
    </location>
</feature>
<evidence type="ECO:0000313" key="2">
    <source>
        <dbReference type="EMBL" id="XDQ80302.1"/>
    </source>
</evidence>
<feature type="region of interest" description="Disordered" evidence="1">
    <location>
        <begin position="50"/>
        <end position="98"/>
    </location>
</feature>